<feature type="domain" description="Mycothiol-dependent maleylpyruvate isomerase metal-binding" evidence="1">
    <location>
        <begin position="16"/>
        <end position="59"/>
    </location>
</feature>
<dbReference type="Proteomes" id="UP001526201">
    <property type="component" value="Unassembled WGS sequence"/>
</dbReference>
<dbReference type="InterPro" id="IPR017517">
    <property type="entry name" value="Maleyloyr_isom"/>
</dbReference>
<name>A0ABT3CCQ9_9MYCO</name>
<protein>
    <submittedName>
        <fullName evidence="2">TIGR03085 family protein</fullName>
    </submittedName>
</protein>
<evidence type="ECO:0000259" key="1">
    <source>
        <dbReference type="Pfam" id="PF11716"/>
    </source>
</evidence>
<dbReference type="InterPro" id="IPR024344">
    <property type="entry name" value="MDMPI_metal-binding"/>
</dbReference>
<reference evidence="2 3" key="1">
    <citation type="journal article" date="2022" name="BMC Genomics">
        <title>Comparative genome analysis of mycobacteria focusing on tRNA and non-coding RNA.</title>
        <authorList>
            <person name="Behra P.R.K."/>
            <person name="Pettersson B.M.F."/>
            <person name="Ramesh M."/>
            <person name="Das S."/>
            <person name="Dasgupta S."/>
            <person name="Kirsebom L.A."/>
        </authorList>
    </citation>
    <scope>NUCLEOTIDE SEQUENCE [LARGE SCALE GENOMIC DNA]</scope>
    <source>
        <strain evidence="2 3">DSM 44078</strain>
    </source>
</reference>
<comment type="caution">
    <text evidence="2">The sequence shown here is derived from an EMBL/GenBank/DDBJ whole genome shotgun (WGS) entry which is preliminary data.</text>
</comment>
<organism evidence="2 3">
    <name type="scientific">Mycolicibacterium komossense</name>
    <dbReference type="NCBI Taxonomy" id="1779"/>
    <lineage>
        <taxon>Bacteria</taxon>
        <taxon>Bacillati</taxon>
        <taxon>Actinomycetota</taxon>
        <taxon>Actinomycetes</taxon>
        <taxon>Mycobacteriales</taxon>
        <taxon>Mycobacteriaceae</taxon>
        <taxon>Mycolicibacterium</taxon>
    </lineage>
</organism>
<evidence type="ECO:0000313" key="2">
    <source>
        <dbReference type="EMBL" id="MCV7227202.1"/>
    </source>
</evidence>
<gene>
    <name evidence="2" type="ORF">H7J73_14295</name>
</gene>
<dbReference type="EMBL" id="JACKTY010000029">
    <property type="protein sequence ID" value="MCV7227202.1"/>
    <property type="molecule type" value="Genomic_DNA"/>
</dbReference>
<evidence type="ECO:0000313" key="3">
    <source>
        <dbReference type="Proteomes" id="UP001526201"/>
    </source>
</evidence>
<dbReference type="RefSeq" id="WP_264068138.1">
    <property type="nucleotide sequence ID" value="NZ_JACKTY010000029.1"/>
</dbReference>
<accession>A0ABT3CCQ9</accession>
<dbReference type="NCBIfam" id="TIGR03083">
    <property type="entry name" value="maleylpyruvate isomerase family mycothiol-dependent enzyme"/>
    <property type="match status" value="1"/>
</dbReference>
<dbReference type="NCBIfam" id="TIGR03085">
    <property type="entry name" value="TIGR03085 family metal-binding protein"/>
    <property type="match status" value="1"/>
</dbReference>
<dbReference type="Gene3D" id="1.20.120.450">
    <property type="entry name" value="dinb family like domain"/>
    <property type="match status" value="1"/>
</dbReference>
<dbReference type="InterPro" id="IPR034660">
    <property type="entry name" value="DinB/YfiT-like"/>
</dbReference>
<keyword evidence="3" id="KW-1185">Reference proteome</keyword>
<dbReference type="Pfam" id="PF11716">
    <property type="entry name" value="MDMPI_N"/>
    <property type="match status" value="1"/>
</dbReference>
<sequence>MTSSESSRKRTSVAQRERAAIVATLRAVGPDAPTLCEGWTTKDLAAHLVLRERRLDATAGISFKPLASYTAKVQDQIAANTPWETLLDQIASGPPIYSPFKLLDPLVNATEMFVHHEDVRRAQPDWEPRELDAATLSAVSRPLPVLGRIGLTKVPARLALQTPDGHSVLTTGKGPEVVITADPAELLLFTFGRNAVHADFSGDPDVISAVKGAQRGL</sequence>
<dbReference type="SUPFAM" id="SSF109854">
    <property type="entry name" value="DinB/YfiT-like putative metalloenzymes"/>
    <property type="match status" value="1"/>
</dbReference>
<proteinExistence type="predicted"/>
<dbReference type="InterPro" id="IPR017519">
    <property type="entry name" value="CHP03085"/>
</dbReference>